<keyword evidence="2" id="KW-1003">Cell membrane</keyword>
<dbReference type="OrthoDB" id="5560405at2"/>
<feature type="transmembrane region" description="Helical" evidence="9">
    <location>
        <begin position="99"/>
        <end position="121"/>
    </location>
</feature>
<keyword evidence="13" id="KW-1185">Reference proteome</keyword>
<protein>
    <submittedName>
        <fullName evidence="12">DUF3616 domain-containing protein</fullName>
    </submittedName>
</protein>
<dbReference type="InterPro" id="IPR043760">
    <property type="entry name" value="PycTM_dom"/>
</dbReference>
<feature type="compositionally biased region" description="Polar residues" evidence="8">
    <location>
        <begin position="1"/>
        <end position="18"/>
    </location>
</feature>
<evidence type="ECO:0000256" key="4">
    <source>
        <dbReference type="ARBA" id="ARBA00022741"/>
    </source>
</evidence>
<evidence type="ECO:0000313" key="12">
    <source>
        <dbReference type="EMBL" id="MTW23086.1"/>
    </source>
</evidence>
<dbReference type="AlphaFoldDB" id="A0A6N8EK04"/>
<evidence type="ECO:0000256" key="3">
    <source>
        <dbReference type="ARBA" id="ARBA00022692"/>
    </source>
</evidence>
<dbReference type="Pfam" id="PF12275">
    <property type="entry name" value="DUF3616"/>
    <property type="match status" value="1"/>
</dbReference>
<dbReference type="InterPro" id="IPR022060">
    <property type="entry name" value="DUF3616"/>
</dbReference>
<evidence type="ECO:0000256" key="6">
    <source>
        <dbReference type="ARBA" id="ARBA00023118"/>
    </source>
</evidence>
<dbReference type="Pfam" id="PF18967">
    <property type="entry name" value="PycTM"/>
    <property type="match status" value="1"/>
</dbReference>
<reference evidence="12 13" key="1">
    <citation type="submission" date="2019-11" db="EMBL/GenBank/DDBJ databases">
        <title>Whole-genome sequence of the anaerobic purple sulfur bacterium Allochromatium palmeri DSM 15591.</title>
        <authorList>
            <person name="Kyndt J.A."/>
            <person name="Meyer T.E."/>
        </authorList>
    </citation>
    <scope>NUCLEOTIDE SEQUENCE [LARGE SCALE GENOMIC DNA]</scope>
    <source>
        <strain evidence="12 13">DSM 15591</strain>
    </source>
</reference>
<dbReference type="SUPFAM" id="SSF101898">
    <property type="entry name" value="NHL repeat"/>
    <property type="match status" value="1"/>
</dbReference>
<evidence type="ECO:0000259" key="10">
    <source>
        <dbReference type="Pfam" id="PF12275"/>
    </source>
</evidence>
<keyword evidence="5 9" id="KW-1133">Transmembrane helix</keyword>
<dbReference type="GO" id="GO:0000166">
    <property type="term" value="F:nucleotide binding"/>
    <property type="evidence" value="ECO:0007669"/>
    <property type="project" value="UniProtKB-KW"/>
</dbReference>
<feature type="region of interest" description="Disordered" evidence="8">
    <location>
        <begin position="1"/>
        <end position="46"/>
    </location>
</feature>
<evidence type="ECO:0000256" key="1">
    <source>
        <dbReference type="ARBA" id="ARBA00004236"/>
    </source>
</evidence>
<sequence>MSTNSSDMIGSKAPSASTAAGKDTKREKDEDLGKPQAPKQRPVGSKKGVETMFRNAYRAELEIITLAATKANIMISLNGFIASALMISGAFIYTSSPEFLVPATLFLFTSAASIYFALLAASPDLADRPDGLFAWLKAVFKRDASLRDFKAYVRPRREFVDGESNILIYEERVKLSKSDYWERMRAMLNDQEDVYAKMSDQLYWLGQMANRKFKLLNVSYSVFRWGLMLSVLTFLGVESFHAIRLALDGDAVARPQNVGISQLEDVYEPSGFVQLPDGRILVAEDEPDRAFSVMHFLADGSLAGDPALDLRLMSAFHTRPNDLEGLTMDADGHIYAITSHSMDRKGRRQASREQLLRFRIVGDDIVNLAIYTDLIEQLQRSPVVQQALNRYPDQPVNFSEINIEGLGFDPRSQVLLIGFREPVVDGKSMIVKLDNPLGLFERGEAPNFSEVVLLDLQGGGIRSLTYDPVLGRFLIVNEIPGHAGNLYSQLWSWSGENDAQPEPVALPEISNLNNVEAIDSVIVNDEARLLMMSDEGSVQKGRPAKYMLQEYEQLSAE</sequence>
<name>A0A6N8EK04_9GAMM</name>
<dbReference type="Proteomes" id="UP000434044">
    <property type="component" value="Unassembled WGS sequence"/>
</dbReference>
<gene>
    <name evidence="12" type="ORF">GJ668_18760</name>
</gene>
<evidence type="ECO:0000256" key="7">
    <source>
        <dbReference type="ARBA" id="ARBA00023136"/>
    </source>
</evidence>
<organism evidence="12 13">
    <name type="scientific">Allochromatium palmeri</name>
    <dbReference type="NCBI Taxonomy" id="231048"/>
    <lineage>
        <taxon>Bacteria</taxon>
        <taxon>Pseudomonadati</taxon>
        <taxon>Pseudomonadota</taxon>
        <taxon>Gammaproteobacteria</taxon>
        <taxon>Chromatiales</taxon>
        <taxon>Chromatiaceae</taxon>
        <taxon>Allochromatium</taxon>
    </lineage>
</organism>
<evidence type="ECO:0000256" key="5">
    <source>
        <dbReference type="ARBA" id="ARBA00022989"/>
    </source>
</evidence>
<proteinExistence type="predicted"/>
<feature type="domain" description="DUF3616" evidence="10">
    <location>
        <begin position="399"/>
        <end position="527"/>
    </location>
</feature>
<feature type="compositionally biased region" description="Basic and acidic residues" evidence="8">
    <location>
        <begin position="22"/>
        <end position="33"/>
    </location>
</feature>
<accession>A0A6N8EK04</accession>
<evidence type="ECO:0000313" key="13">
    <source>
        <dbReference type="Proteomes" id="UP000434044"/>
    </source>
</evidence>
<feature type="domain" description="Pycsar effector protein" evidence="11">
    <location>
        <begin position="63"/>
        <end position="235"/>
    </location>
</feature>
<dbReference type="GO" id="GO:0005886">
    <property type="term" value="C:plasma membrane"/>
    <property type="evidence" value="ECO:0007669"/>
    <property type="project" value="UniProtKB-SubCell"/>
</dbReference>
<feature type="transmembrane region" description="Helical" evidence="9">
    <location>
        <begin position="215"/>
        <end position="237"/>
    </location>
</feature>
<evidence type="ECO:0000256" key="2">
    <source>
        <dbReference type="ARBA" id="ARBA00022475"/>
    </source>
</evidence>
<keyword evidence="3 9" id="KW-0812">Transmembrane</keyword>
<evidence type="ECO:0000256" key="8">
    <source>
        <dbReference type="SAM" id="MobiDB-lite"/>
    </source>
</evidence>
<keyword evidence="4" id="KW-0547">Nucleotide-binding</keyword>
<keyword evidence="6" id="KW-0051">Antiviral defense</keyword>
<evidence type="ECO:0000259" key="11">
    <source>
        <dbReference type="Pfam" id="PF18967"/>
    </source>
</evidence>
<dbReference type="EMBL" id="WNKT01000071">
    <property type="protein sequence ID" value="MTW23086.1"/>
    <property type="molecule type" value="Genomic_DNA"/>
</dbReference>
<feature type="transmembrane region" description="Helical" evidence="9">
    <location>
        <begin position="73"/>
        <end position="93"/>
    </location>
</feature>
<evidence type="ECO:0000256" key="9">
    <source>
        <dbReference type="SAM" id="Phobius"/>
    </source>
</evidence>
<dbReference type="GO" id="GO:0051607">
    <property type="term" value="P:defense response to virus"/>
    <property type="evidence" value="ECO:0007669"/>
    <property type="project" value="UniProtKB-KW"/>
</dbReference>
<comment type="subcellular location">
    <subcellularLocation>
        <location evidence="1">Cell membrane</location>
    </subcellularLocation>
</comment>
<keyword evidence="7 9" id="KW-0472">Membrane</keyword>
<comment type="caution">
    <text evidence="12">The sequence shown here is derived from an EMBL/GenBank/DDBJ whole genome shotgun (WGS) entry which is preliminary data.</text>
</comment>